<dbReference type="PROSITE" id="PS00018">
    <property type="entry name" value="EF_HAND_1"/>
    <property type="match status" value="2"/>
</dbReference>
<dbReference type="InterPro" id="IPR036439">
    <property type="entry name" value="Dockerin_dom_sf"/>
</dbReference>
<comment type="caution">
    <text evidence="1">The sequence shown here is derived from an EMBL/GenBank/DDBJ whole genome shotgun (WGS) entry which is preliminary data.</text>
</comment>
<dbReference type="Gene3D" id="1.10.1330.10">
    <property type="entry name" value="Dockerin domain"/>
    <property type="match status" value="1"/>
</dbReference>
<dbReference type="AlphaFoldDB" id="X0W6U1"/>
<dbReference type="EMBL" id="BARS01034813">
    <property type="protein sequence ID" value="GAG26305.1"/>
    <property type="molecule type" value="Genomic_DNA"/>
</dbReference>
<feature type="non-terminal residue" evidence="1">
    <location>
        <position position="1"/>
    </location>
</feature>
<dbReference type="GO" id="GO:0000272">
    <property type="term" value="P:polysaccharide catabolic process"/>
    <property type="evidence" value="ECO:0007669"/>
    <property type="project" value="InterPro"/>
</dbReference>
<protein>
    <recommendedName>
        <fullName evidence="2">Dockerin domain-containing protein</fullName>
    </recommendedName>
</protein>
<proteinExistence type="predicted"/>
<accession>X0W6U1</accession>
<dbReference type="SUPFAM" id="SSF63446">
    <property type="entry name" value="Type I dockerin domain"/>
    <property type="match status" value="1"/>
</dbReference>
<gene>
    <name evidence="1" type="ORF">S01H1_53738</name>
</gene>
<dbReference type="InterPro" id="IPR018247">
    <property type="entry name" value="EF_Hand_1_Ca_BS"/>
</dbReference>
<evidence type="ECO:0008006" key="2">
    <source>
        <dbReference type="Google" id="ProtNLM"/>
    </source>
</evidence>
<organism evidence="1">
    <name type="scientific">marine sediment metagenome</name>
    <dbReference type="NCBI Taxonomy" id="412755"/>
    <lineage>
        <taxon>unclassified sequences</taxon>
        <taxon>metagenomes</taxon>
        <taxon>ecological metagenomes</taxon>
    </lineage>
</organism>
<reference evidence="1" key="1">
    <citation type="journal article" date="2014" name="Front. Microbiol.">
        <title>High frequency of phylogenetically diverse reductive dehalogenase-homologous genes in deep subseafloor sedimentary metagenomes.</title>
        <authorList>
            <person name="Kawai M."/>
            <person name="Futagami T."/>
            <person name="Toyoda A."/>
            <person name="Takaki Y."/>
            <person name="Nishi S."/>
            <person name="Hori S."/>
            <person name="Arai W."/>
            <person name="Tsubouchi T."/>
            <person name="Morono Y."/>
            <person name="Uchiyama I."/>
            <person name="Ito T."/>
            <person name="Fujiyama A."/>
            <person name="Inagaki F."/>
            <person name="Takami H."/>
        </authorList>
    </citation>
    <scope>NUCLEOTIDE SEQUENCE</scope>
    <source>
        <strain evidence="1">Expedition CK06-06</strain>
    </source>
</reference>
<sequence length="56" mass="6239">DVNADGLVDDSDLIECRIRRGHALDCQNEKYDVNGDGAIDDSDLIEIRILRANQLP</sequence>
<name>X0W6U1_9ZZZZ</name>
<evidence type="ECO:0000313" key="1">
    <source>
        <dbReference type="EMBL" id="GAG26305.1"/>
    </source>
</evidence>